<keyword evidence="3" id="KW-0446">Lipid-binding</keyword>
<proteinExistence type="inferred from homology"/>
<evidence type="ECO:0000259" key="6">
    <source>
        <dbReference type="Pfam" id="PF14368"/>
    </source>
</evidence>
<organism evidence="7 8">
    <name type="scientific">Colocasia esculenta</name>
    <name type="common">Wild taro</name>
    <name type="synonym">Arum esculentum</name>
    <dbReference type="NCBI Taxonomy" id="4460"/>
    <lineage>
        <taxon>Eukaryota</taxon>
        <taxon>Viridiplantae</taxon>
        <taxon>Streptophyta</taxon>
        <taxon>Embryophyta</taxon>
        <taxon>Tracheophyta</taxon>
        <taxon>Spermatophyta</taxon>
        <taxon>Magnoliopsida</taxon>
        <taxon>Liliopsida</taxon>
        <taxon>Araceae</taxon>
        <taxon>Aroideae</taxon>
        <taxon>Colocasieae</taxon>
        <taxon>Colocasia</taxon>
    </lineage>
</organism>
<evidence type="ECO:0000313" key="7">
    <source>
        <dbReference type="EMBL" id="MQM17767.1"/>
    </source>
</evidence>
<dbReference type="SUPFAM" id="SSF47699">
    <property type="entry name" value="Bifunctional inhibitor/lipid-transfer protein/seed storage 2S albumin"/>
    <property type="match status" value="1"/>
</dbReference>
<comment type="caution">
    <text evidence="7">The sequence shown here is derived from an EMBL/GenBank/DDBJ whole genome shotgun (WGS) entry which is preliminary data.</text>
</comment>
<keyword evidence="2" id="KW-0813">Transport</keyword>
<feature type="domain" description="Bifunctional inhibitor/plant lipid transfer protein/seed storage helical" evidence="6">
    <location>
        <begin position="12"/>
        <end position="94"/>
    </location>
</feature>
<accession>A0A843XF33</accession>
<gene>
    <name evidence="7" type="ORF">Taro_050744</name>
</gene>
<dbReference type="PANTHER" id="PTHR33214:SF69">
    <property type="entry name" value="BIFUNCTIONAL INHIBITOR_LIPID-TRANSFER PROTEIN_SEED STORAGE 2S ALBUMIN SUPERFAMILY PROTEIN"/>
    <property type="match status" value="1"/>
</dbReference>
<evidence type="ECO:0000256" key="4">
    <source>
        <dbReference type="SAM" id="MobiDB-lite"/>
    </source>
</evidence>
<name>A0A843XF33_COLES</name>
<dbReference type="OrthoDB" id="665742at2759"/>
<keyword evidence="8" id="KW-1185">Reference proteome</keyword>
<feature type="region of interest" description="Disordered" evidence="4">
    <location>
        <begin position="111"/>
        <end position="156"/>
    </location>
</feature>
<dbReference type="GO" id="GO:0008289">
    <property type="term" value="F:lipid binding"/>
    <property type="evidence" value="ECO:0007669"/>
    <property type="project" value="UniProtKB-KW"/>
</dbReference>
<dbReference type="Gene3D" id="1.10.110.10">
    <property type="entry name" value="Plant lipid-transfer and hydrophobic proteins"/>
    <property type="match status" value="1"/>
</dbReference>
<evidence type="ECO:0000313" key="8">
    <source>
        <dbReference type="Proteomes" id="UP000652761"/>
    </source>
</evidence>
<evidence type="ECO:0000256" key="5">
    <source>
        <dbReference type="SAM" id="SignalP"/>
    </source>
</evidence>
<dbReference type="InterPro" id="IPR016140">
    <property type="entry name" value="Bifunc_inhib/LTP/seed_store"/>
</dbReference>
<evidence type="ECO:0000256" key="3">
    <source>
        <dbReference type="ARBA" id="ARBA00023121"/>
    </source>
</evidence>
<protein>
    <recommendedName>
        <fullName evidence="6">Bifunctional inhibitor/plant lipid transfer protein/seed storage helical domain-containing protein</fullName>
    </recommendedName>
</protein>
<dbReference type="GO" id="GO:0006869">
    <property type="term" value="P:lipid transport"/>
    <property type="evidence" value="ECO:0007669"/>
    <property type="project" value="InterPro"/>
</dbReference>
<evidence type="ECO:0000256" key="1">
    <source>
        <dbReference type="ARBA" id="ARBA00009707"/>
    </source>
</evidence>
<feature type="compositionally biased region" description="Basic and acidic residues" evidence="4">
    <location>
        <begin position="146"/>
        <end position="156"/>
    </location>
</feature>
<evidence type="ECO:0000256" key="2">
    <source>
        <dbReference type="ARBA" id="ARBA00022448"/>
    </source>
</evidence>
<dbReference type="EMBL" id="NMUH01007751">
    <property type="protein sequence ID" value="MQM17767.1"/>
    <property type="molecule type" value="Genomic_DNA"/>
</dbReference>
<feature type="compositionally biased region" description="Basic and acidic residues" evidence="4">
    <location>
        <begin position="113"/>
        <end position="134"/>
    </location>
</feature>
<feature type="compositionally biased region" description="Acidic residues" evidence="4">
    <location>
        <begin position="135"/>
        <end position="144"/>
    </location>
</feature>
<dbReference type="Pfam" id="PF14368">
    <property type="entry name" value="LTP_2"/>
    <property type="match status" value="1"/>
</dbReference>
<keyword evidence="5" id="KW-0732">Signal</keyword>
<dbReference type="PANTHER" id="PTHR33214">
    <property type="entry name" value="BIFUNCTIONAL INHIBITOR/LIPID-TRANSFER PROTEIN/SEED STORAGE 2S ALBUMIN SUPERFAMILY PROTEIN"/>
    <property type="match status" value="1"/>
</dbReference>
<dbReference type="InterPro" id="IPR033872">
    <property type="entry name" value="nsLTP2"/>
</dbReference>
<feature type="signal peptide" evidence="5">
    <location>
        <begin position="1"/>
        <end position="22"/>
    </location>
</feature>
<dbReference type="InterPro" id="IPR036312">
    <property type="entry name" value="Bifun_inhib/LTP/seed_sf"/>
</dbReference>
<sequence length="156" mass="17520">MRCSYFLPTAIALLLVLQAAMGIPAAVEAVICNEADLASQCGHAYTLGVPSPRCCVKLREHQPCICKYMKKPLVQAHVRSRRGHHIFAVCHVPINWVMIDMSDEQPNARLRKRNVERGGKEVHPERGVEQHRQEEEEEEEDGADDATVKEEVAVIN</sequence>
<dbReference type="Proteomes" id="UP000652761">
    <property type="component" value="Unassembled WGS sequence"/>
</dbReference>
<feature type="chain" id="PRO_5032741706" description="Bifunctional inhibitor/plant lipid transfer protein/seed storage helical domain-containing protein" evidence="5">
    <location>
        <begin position="23"/>
        <end position="156"/>
    </location>
</feature>
<reference evidence="7" key="1">
    <citation type="submission" date="2017-07" db="EMBL/GenBank/DDBJ databases">
        <title>Taro Niue Genome Assembly and Annotation.</title>
        <authorList>
            <person name="Atibalentja N."/>
            <person name="Keating K."/>
            <person name="Fields C.J."/>
        </authorList>
    </citation>
    <scope>NUCLEOTIDE SEQUENCE</scope>
    <source>
        <strain evidence="7">Niue_2</strain>
        <tissue evidence="7">Leaf</tissue>
    </source>
</reference>
<dbReference type="AlphaFoldDB" id="A0A843XF33"/>
<comment type="similarity">
    <text evidence="1">Belongs to the plant LTP family. B11E subfamily.</text>
</comment>